<organism evidence="3 4">
    <name type="scientific">Denticeps clupeoides</name>
    <name type="common">denticle herring</name>
    <dbReference type="NCBI Taxonomy" id="299321"/>
    <lineage>
        <taxon>Eukaryota</taxon>
        <taxon>Metazoa</taxon>
        <taxon>Chordata</taxon>
        <taxon>Craniata</taxon>
        <taxon>Vertebrata</taxon>
        <taxon>Euteleostomi</taxon>
        <taxon>Actinopterygii</taxon>
        <taxon>Neopterygii</taxon>
        <taxon>Teleostei</taxon>
        <taxon>Clupei</taxon>
        <taxon>Clupeiformes</taxon>
        <taxon>Denticipitoidei</taxon>
        <taxon>Denticipitidae</taxon>
        <taxon>Denticeps</taxon>
    </lineage>
</organism>
<protein>
    <recommendedName>
        <fullName evidence="2">RRM domain-containing protein</fullName>
    </recommendedName>
</protein>
<dbReference type="InterPro" id="IPR012677">
    <property type="entry name" value="Nucleotide-bd_a/b_plait_sf"/>
</dbReference>
<feature type="domain" description="RRM" evidence="2">
    <location>
        <begin position="2"/>
        <end position="75"/>
    </location>
</feature>
<dbReference type="GeneTree" id="ENSGT00940000154957"/>
<evidence type="ECO:0000313" key="4">
    <source>
        <dbReference type="Proteomes" id="UP000694580"/>
    </source>
</evidence>
<dbReference type="GO" id="GO:0003723">
    <property type="term" value="F:RNA binding"/>
    <property type="evidence" value="ECO:0007669"/>
    <property type="project" value="UniProtKB-UniRule"/>
</dbReference>
<keyword evidence="1" id="KW-0694">RNA-binding</keyword>
<accession>A0AAY4BIB4</accession>
<evidence type="ECO:0000256" key="1">
    <source>
        <dbReference type="PROSITE-ProRule" id="PRU00176"/>
    </source>
</evidence>
<reference evidence="3" key="3">
    <citation type="submission" date="2025-09" db="UniProtKB">
        <authorList>
            <consortium name="Ensembl"/>
        </authorList>
    </citation>
    <scope>IDENTIFICATION</scope>
</reference>
<dbReference type="AlphaFoldDB" id="A0AAY4BIB4"/>
<dbReference type="SUPFAM" id="SSF54928">
    <property type="entry name" value="RNA-binding domain, RBD"/>
    <property type="match status" value="1"/>
</dbReference>
<evidence type="ECO:0000313" key="3">
    <source>
        <dbReference type="Ensembl" id="ENSDCDP00010019776.1"/>
    </source>
</evidence>
<reference evidence="3 4" key="1">
    <citation type="submission" date="2020-06" db="EMBL/GenBank/DDBJ databases">
        <authorList>
            <consortium name="Wellcome Sanger Institute Data Sharing"/>
        </authorList>
    </citation>
    <scope>NUCLEOTIDE SEQUENCE [LARGE SCALE GENOMIC DNA]</scope>
</reference>
<sequence>MNKLYIGNVSAEASAAELECVLRQWNLPHAGPVLLKSGYAFVDCPDEKSAMRAIDVLSGKVELHGKVLEVEHSVPKGHRPLLRPHQRMLGNPPPRPADWFPVLELTLYTRSNSKLNN</sequence>
<keyword evidence="4" id="KW-1185">Reference proteome</keyword>
<proteinExistence type="predicted"/>
<dbReference type="InterPro" id="IPR035979">
    <property type="entry name" value="RBD_domain_sf"/>
</dbReference>
<gene>
    <name evidence="3" type="primary">SAMD13</name>
</gene>
<dbReference type="Gene3D" id="3.30.70.330">
    <property type="match status" value="1"/>
</dbReference>
<evidence type="ECO:0000259" key="2">
    <source>
        <dbReference type="PROSITE" id="PS50102"/>
    </source>
</evidence>
<dbReference type="Ensembl" id="ENSDCDT00010020895.1">
    <property type="protein sequence ID" value="ENSDCDP00010019776.1"/>
    <property type="gene ID" value="ENSDCDG00010008910.1"/>
</dbReference>
<dbReference type="Proteomes" id="UP000694580">
    <property type="component" value="Chromosome 9"/>
</dbReference>
<reference evidence="3" key="2">
    <citation type="submission" date="2025-08" db="UniProtKB">
        <authorList>
            <consortium name="Ensembl"/>
        </authorList>
    </citation>
    <scope>IDENTIFICATION</scope>
</reference>
<dbReference type="InterPro" id="IPR000504">
    <property type="entry name" value="RRM_dom"/>
</dbReference>
<name>A0AAY4BIB4_9TELE</name>
<dbReference type="PROSITE" id="PS50102">
    <property type="entry name" value="RRM"/>
    <property type="match status" value="1"/>
</dbReference>
<dbReference type="SMART" id="SM00360">
    <property type="entry name" value="RRM"/>
    <property type="match status" value="1"/>
</dbReference>